<dbReference type="GO" id="GO:0016301">
    <property type="term" value="F:kinase activity"/>
    <property type="evidence" value="ECO:0007669"/>
    <property type="project" value="UniProtKB-KW"/>
</dbReference>
<name>A0ABD4SY58_MESHO</name>
<dbReference type="Pfam" id="PF08282">
    <property type="entry name" value="Hydrolase_3"/>
    <property type="match status" value="1"/>
</dbReference>
<dbReference type="InterPro" id="IPR006379">
    <property type="entry name" value="HAD-SF_hydro_IIB"/>
</dbReference>
<proteinExistence type="predicted"/>
<dbReference type="InterPro" id="IPR023214">
    <property type="entry name" value="HAD_sf"/>
</dbReference>
<dbReference type="InterPro" id="IPR036412">
    <property type="entry name" value="HAD-like_sf"/>
</dbReference>
<dbReference type="NCBIfam" id="TIGR01484">
    <property type="entry name" value="HAD-SF-IIB"/>
    <property type="match status" value="1"/>
</dbReference>
<dbReference type="SUPFAM" id="SSF56784">
    <property type="entry name" value="HAD-like"/>
    <property type="match status" value="1"/>
</dbReference>
<evidence type="ECO:0000256" key="1">
    <source>
        <dbReference type="ARBA" id="ARBA00001946"/>
    </source>
</evidence>
<dbReference type="SUPFAM" id="SSF52540">
    <property type="entry name" value="P-loop containing nucleoside triphosphate hydrolases"/>
    <property type="match status" value="1"/>
</dbReference>
<protein>
    <submittedName>
        <fullName evidence="2">Dephospho-CoA kinase</fullName>
    </submittedName>
</protein>
<dbReference type="Gene3D" id="3.40.50.300">
    <property type="entry name" value="P-loop containing nucleotide triphosphate hydrolases"/>
    <property type="match status" value="1"/>
</dbReference>
<gene>
    <name evidence="2" type="ORF">FEF30_02325</name>
</gene>
<organism evidence="2 3">
    <name type="scientific">Mesomycoplasma hyopneumoniae</name>
    <name type="common">Mycoplasma hyopneumoniae</name>
    <dbReference type="NCBI Taxonomy" id="2099"/>
    <lineage>
        <taxon>Bacteria</taxon>
        <taxon>Bacillati</taxon>
        <taxon>Mycoplasmatota</taxon>
        <taxon>Mycoplasmoidales</taxon>
        <taxon>Metamycoplasmataceae</taxon>
        <taxon>Mesomycoplasma</taxon>
    </lineage>
</organism>
<keyword evidence="2" id="KW-0808">Transferase</keyword>
<dbReference type="Gene3D" id="3.30.1240.10">
    <property type="match status" value="1"/>
</dbReference>
<reference evidence="2 3" key="1">
    <citation type="submission" date="2019-05" db="EMBL/GenBank/DDBJ databases">
        <title>Genome sequencing and assembly of Mycoplasma hyopneumoniae strains UFV01 and UFV02.</title>
        <authorList>
            <person name="De Souza L.F."/>
            <person name="Gonzaga N.F."/>
            <person name="Santos M.R."/>
            <person name="Deeney A.S."/>
            <person name="Vidigal P.M.P."/>
            <person name="Moreira M.A.S."/>
            <person name="Fietto J.R.L."/>
            <person name="Bressan G.C."/>
            <person name="Rycroft A.N."/>
            <person name="Silva Junior A."/>
        </authorList>
    </citation>
    <scope>NUCLEOTIDE SEQUENCE [LARGE SCALE GENOMIC DNA]</scope>
    <source>
        <strain evidence="2 3">UFV01</strain>
    </source>
</reference>
<dbReference type="PANTHER" id="PTHR10000">
    <property type="entry name" value="PHOSPHOSERINE PHOSPHATASE"/>
    <property type="match status" value="1"/>
</dbReference>
<evidence type="ECO:0000313" key="3">
    <source>
        <dbReference type="Proteomes" id="UP001203104"/>
    </source>
</evidence>
<sequence>MFYKICFFDLDGTLLDIGRGRKAWISKKNSDAVRKLANKCIIVISTGRKFNSKVALIGRQIKAKFYICQNGAEIFDKNFSTLFKTGIKQEIISKIIEITKRFNFVISFNSKVFFFKNLFIKFLNFFLKSFDFKPFRQILVPENVRKILIFSFNIWKIKKFAYVLEKIFSDNLQICLIRKFRVIEITDISASKGKAVEFITKFSNISLDYALHIGDSENDISTKKIVKMLIIMQSGAKNAKKNADFIGYKRKFGVAKVINNFILEPKSAAIVGKYGSGKTTFLKKVEKFGYSVLYTDEFFHNCYLASGECFKIIKKIRPDFINENIVNKNKIRNFMLKSKQNRDLIEKSIYPFLENHLSKNHYHFVEIPNLWTKNANFGKFFSKVVWINTSKKQQLLNIKRKKVKNDIKLKNQALNTGKIQFYDVKISNRKWKKPGFFLKFFSKIFK</sequence>
<dbReference type="EMBL" id="VBRW01000005">
    <property type="protein sequence ID" value="MCI8283397.1"/>
    <property type="molecule type" value="Genomic_DNA"/>
</dbReference>
<dbReference type="GO" id="GO:0016791">
    <property type="term" value="F:phosphatase activity"/>
    <property type="evidence" value="ECO:0007669"/>
    <property type="project" value="UniProtKB-ARBA"/>
</dbReference>
<keyword evidence="2" id="KW-0418">Kinase</keyword>
<dbReference type="Gene3D" id="3.40.50.1000">
    <property type="entry name" value="HAD superfamily/HAD-like"/>
    <property type="match status" value="1"/>
</dbReference>
<comment type="cofactor">
    <cofactor evidence="1">
        <name>Mg(2+)</name>
        <dbReference type="ChEBI" id="CHEBI:18420"/>
    </cofactor>
</comment>
<dbReference type="RefSeq" id="WP_243216146.1">
    <property type="nucleotide sequence ID" value="NZ_VBRV01000004.1"/>
</dbReference>
<comment type="caution">
    <text evidence="2">The sequence shown here is derived from an EMBL/GenBank/DDBJ whole genome shotgun (WGS) entry which is preliminary data.</text>
</comment>
<dbReference type="Proteomes" id="UP001203104">
    <property type="component" value="Unassembled WGS sequence"/>
</dbReference>
<dbReference type="PANTHER" id="PTHR10000:SF8">
    <property type="entry name" value="HAD SUPERFAMILY HYDROLASE-LIKE, TYPE 3"/>
    <property type="match status" value="1"/>
</dbReference>
<evidence type="ECO:0000313" key="2">
    <source>
        <dbReference type="EMBL" id="MCI8283397.1"/>
    </source>
</evidence>
<dbReference type="InterPro" id="IPR027417">
    <property type="entry name" value="P-loop_NTPase"/>
</dbReference>
<accession>A0ABD4SY58</accession>
<dbReference type="AlphaFoldDB" id="A0ABD4SY58"/>